<dbReference type="RefSeq" id="WP_345422226.1">
    <property type="nucleotide sequence ID" value="NZ_AP031496.1"/>
</dbReference>
<dbReference type="PROSITE" id="PS50110">
    <property type="entry name" value="RESPONSE_REGULATORY"/>
    <property type="match status" value="1"/>
</dbReference>
<dbReference type="EMBL" id="BAABLX010000023">
    <property type="protein sequence ID" value="GAA4944363.1"/>
    <property type="molecule type" value="Genomic_DNA"/>
</dbReference>
<keyword evidence="4" id="KW-1185">Reference proteome</keyword>
<accession>A0AAV3U383</accession>
<evidence type="ECO:0000313" key="3">
    <source>
        <dbReference type="EMBL" id="GAA4944363.1"/>
    </source>
</evidence>
<gene>
    <name evidence="3" type="ORF">GCM10025791_24110</name>
</gene>
<organism evidence="3 4">
    <name type="scientific">Halioxenophilus aromaticivorans</name>
    <dbReference type="NCBI Taxonomy" id="1306992"/>
    <lineage>
        <taxon>Bacteria</taxon>
        <taxon>Pseudomonadati</taxon>
        <taxon>Pseudomonadota</taxon>
        <taxon>Gammaproteobacteria</taxon>
        <taxon>Alteromonadales</taxon>
        <taxon>Alteromonadaceae</taxon>
        <taxon>Halioxenophilus</taxon>
    </lineage>
</organism>
<feature type="modified residue" description="4-aspartylphosphate" evidence="1">
    <location>
        <position position="61"/>
    </location>
</feature>
<dbReference type="PANTHER" id="PTHR44520">
    <property type="entry name" value="RESPONSE REGULATOR RCP1-RELATED"/>
    <property type="match status" value="1"/>
</dbReference>
<feature type="domain" description="Response regulatory" evidence="2">
    <location>
        <begin position="8"/>
        <end position="129"/>
    </location>
</feature>
<evidence type="ECO:0000259" key="2">
    <source>
        <dbReference type="PROSITE" id="PS50110"/>
    </source>
</evidence>
<name>A0AAV3U383_9ALTE</name>
<dbReference type="Gene3D" id="3.40.50.2300">
    <property type="match status" value="1"/>
</dbReference>
<dbReference type="InterPro" id="IPR052893">
    <property type="entry name" value="TCS_response_regulator"/>
</dbReference>
<dbReference type="AlphaFoldDB" id="A0AAV3U383"/>
<dbReference type="InterPro" id="IPR011006">
    <property type="entry name" value="CheY-like_superfamily"/>
</dbReference>
<dbReference type="Pfam" id="PF00072">
    <property type="entry name" value="Response_reg"/>
    <property type="match status" value="1"/>
</dbReference>
<dbReference type="SMART" id="SM00448">
    <property type="entry name" value="REC"/>
    <property type="match status" value="1"/>
</dbReference>
<keyword evidence="1" id="KW-0597">Phosphoprotein</keyword>
<sequence>MNKANLINVVLIDDNLADNYIHRRVVEKSGVGRVLSDFTMAEEALDWLRCQTETVHVIFLDINMPAMDGFGFLEQYQSLNEANQAECVVIFLTSSLNERDKTRAEEFGVDYQYKPLTSERFLEFLRQKGLLEG</sequence>
<dbReference type="Proteomes" id="UP001409585">
    <property type="component" value="Unassembled WGS sequence"/>
</dbReference>
<dbReference type="GO" id="GO:0000160">
    <property type="term" value="P:phosphorelay signal transduction system"/>
    <property type="evidence" value="ECO:0007669"/>
    <property type="project" value="InterPro"/>
</dbReference>
<dbReference type="InterPro" id="IPR001789">
    <property type="entry name" value="Sig_transdc_resp-reg_receiver"/>
</dbReference>
<proteinExistence type="predicted"/>
<reference evidence="4" key="1">
    <citation type="journal article" date="2019" name="Int. J. Syst. Evol. Microbiol.">
        <title>The Global Catalogue of Microorganisms (GCM) 10K type strain sequencing project: providing services to taxonomists for standard genome sequencing and annotation.</title>
        <authorList>
            <consortium name="The Broad Institute Genomics Platform"/>
            <consortium name="The Broad Institute Genome Sequencing Center for Infectious Disease"/>
            <person name="Wu L."/>
            <person name="Ma J."/>
        </authorList>
    </citation>
    <scope>NUCLEOTIDE SEQUENCE [LARGE SCALE GENOMIC DNA]</scope>
    <source>
        <strain evidence="4">JCM 19134</strain>
    </source>
</reference>
<protein>
    <submittedName>
        <fullName evidence="3">Response regulator</fullName>
    </submittedName>
</protein>
<dbReference type="PANTHER" id="PTHR44520:SF2">
    <property type="entry name" value="RESPONSE REGULATOR RCP1"/>
    <property type="match status" value="1"/>
</dbReference>
<dbReference type="SUPFAM" id="SSF52172">
    <property type="entry name" value="CheY-like"/>
    <property type="match status" value="1"/>
</dbReference>
<evidence type="ECO:0000256" key="1">
    <source>
        <dbReference type="PROSITE-ProRule" id="PRU00169"/>
    </source>
</evidence>
<comment type="caution">
    <text evidence="3">The sequence shown here is derived from an EMBL/GenBank/DDBJ whole genome shotgun (WGS) entry which is preliminary data.</text>
</comment>
<evidence type="ECO:0000313" key="4">
    <source>
        <dbReference type="Proteomes" id="UP001409585"/>
    </source>
</evidence>